<dbReference type="PROSITE" id="PS50181">
    <property type="entry name" value="FBOX"/>
    <property type="match status" value="1"/>
</dbReference>
<dbReference type="SUPFAM" id="SSF52047">
    <property type="entry name" value="RNI-like"/>
    <property type="match status" value="1"/>
</dbReference>
<dbReference type="InterPro" id="IPR001810">
    <property type="entry name" value="F-box_dom"/>
</dbReference>
<accession>A0AAV7XHM7</accession>
<comment type="caution">
    <text evidence="3">The sequence shown here is derived from an EMBL/GenBank/DDBJ whole genome shotgun (WGS) entry which is preliminary data.</text>
</comment>
<evidence type="ECO:0000259" key="2">
    <source>
        <dbReference type="PROSITE" id="PS50181"/>
    </source>
</evidence>
<dbReference type="SUPFAM" id="SSF81383">
    <property type="entry name" value="F-box domain"/>
    <property type="match status" value="1"/>
</dbReference>
<dbReference type="Gene3D" id="3.80.10.10">
    <property type="entry name" value="Ribonuclease Inhibitor"/>
    <property type="match status" value="1"/>
</dbReference>
<sequence length="560" mass="61091">MNVVNERGATDGEMVERNKCGEGETPEQINLLDIPESILLKILSYTDHNFLRHVASKVSIAFRRVARLQPLWKNACLTYSPQNCWDENPAEKFVNDLKVTPYLYHLTINIGSDKDDDVAMNALMNTRCQIYKFTLQLEHYGPEVLLFLQRHPEIRELELEDNVETDGDMFTISFAAAVGALLPKLNMLILSHSWLLLSQETGKLIWEPSVQLFEGNVPKEAPGWFPADDTKIVPGGCESLESGSGVKLLDLRDVELGDSGVGADMEDYMKPQAVQGLRHFQFTPPRLTGRFMNIPPADVALATAAMVNNVAALIRSQRNHLRSVSLSRGLLAGPGAPEVFAALGQTRCLEEADVPADRTGAGVRSMLEALSANEGSARLRSLRLDLPAGMESAEAADVVRTLGRCLPALEALELVCDDGGWTSQDLFPGFEAFAGLLERGLRSLQLCNCGPVGRADLEQLVQMATDSPGLQLRQLLLSDCACSAGDAWADCRDRADGLLARALPDLEFDINNSMGFAGADGPGNYDVGFVVEPFCNCERRRGRGGRGRGRGRGHGQGRGN</sequence>
<gene>
    <name evidence="3" type="ORF">ONE63_010730</name>
</gene>
<dbReference type="EMBL" id="JAPTSV010000009">
    <property type="protein sequence ID" value="KAJ1524209.1"/>
    <property type="molecule type" value="Genomic_DNA"/>
</dbReference>
<dbReference type="AlphaFoldDB" id="A0AAV7XHM7"/>
<evidence type="ECO:0000256" key="1">
    <source>
        <dbReference type="SAM" id="MobiDB-lite"/>
    </source>
</evidence>
<keyword evidence="4" id="KW-1185">Reference proteome</keyword>
<organism evidence="3 4">
    <name type="scientific">Megalurothrips usitatus</name>
    <name type="common">bean blossom thrips</name>
    <dbReference type="NCBI Taxonomy" id="439358"/>
    <lineage>
        <taxon>Eukaryota</taxon>
        <taxon>Metazoa</taxon>
        <taxon>Ecdysozoa</taxon>
        <taxon>Arthropoda</taxon>
        <taxon>Hexapoda</taxon>
        <taxon>Insecta</taxon>
        <taxon>Pterygota</taxon>
        <taxon>Neoptera</taxon>
        <taxon>Paraneoptera</taxon>
        <taxon>Thysanoptera</taxon>
        <taxon>Terebrantia</taxon>
        <taxon>Thripoidea</taxon>
        <taxon>Thripidae</taxon>
        <taxon>Megalurothrips</taxon>
    </lineage>
</organism>
<dbReference type="Proteomes" id="UP001075354">
    <property type="component" value="Chromosome 9"/>
</dbReference>
<evidence type="ECO:0000313" key="3">
    <source>
        <dbReference type="EMBL" id="KAJ1524209.1"/>
    </source>
</evidence>
<evidence type="ECO:0000313" key="4">
    <source>
        <dbReference type="Proteomes" id="UP001075354"/>
    </source>
</evidence>
<dbReference type="Gene3D" id="1.20.1280.50">
    <property type="match status" value="1"/>
</dbReference>
<feature type="region of interest" description="Disordered" evidence="1">
    <location>
        <begin position="541"/>
        <end position="560"/>
    </location>
</feature>
<name>A0AAV7XHM7_9NEOP</name>
<protein>
    <recommendedName>
        <fullName evidence="2">F-box domain-containing protein</fullName>
    </recommendedName>
</protein>
<reference evidence="3" key="1">
    <citation type="submission" date="2022-12" db="EMBL/GenBank/DDBJ databases">
        <title>Chromosome-level genome assembly of the bean flower thrips Megalurothrips usitatus.</title>
        <authorList>
            <person name="Ma L."/>
            <person name="Liu Q."/>
            <person name="Li H."/>
            <person name="Cai W."/>
        </authorList>
    </citation>
    <scope>NUCLEOTIDE SEQUENCE</scope>
    <source>
        <strain evidence="3">Cailab_2022a</strain>
    </source>
</reference>
<proteinExistence type="predicted"/>
<dbReference type="InterPro" id="IPR036047">
    <property type="entry name" value="F-box-like_dom_sf"/>
</dbReference>
<dbReference type="Pfam" id="PF00646">
    <property type="entry name" value="F-box"/>
    <property type="match status" value="1"/>
</dbReference>
<dbReference type="InterPro" id="IPR032675">
    <property type="entry name" value="LRR_dom_sf"/>
</dbReference>
<feature type="domain" description="F-box" evidence="2">
    <location>
        <begin position="28"/>
        <end position="75"/>
    </location>
</feature>